<organism evidence="4 5">
    <name type="scientific">Ensete ventricosum</name>
    <name type="common">Abyssinian banana</name>
    <name type="synonym">Musa ensete</name>
    <dbReference type="NCBI Taxonomy" id="4639"/>
    <lineage>
        <taxon>Eukaryota</taxon>
        <taxon>Viridiplantae</taxon>
        <taxon>Streptophyta</taxon>
        <taxon>Embryophyta</taxon>
        <taxon>Tracheophyta</taxon>
        <taxon>Spermatophyta</taxon>
        <taxon>Magnoliopsida</taxon>
        <taxon>Liliopsida</taxon>
        <taxon>Zingiberales</taxon>
        <taxon>Musaceae</taxon>
        <taxon>Ensete</taxon>
    </lineage>
</organism>
<proteinExistence type="inferred from homology"/>
<dbReference type="Gene3D" id="3.30.559.10">
    <property type="entry name" value="Chloramphenicol acetyltransferase-like domain"/>
    <property type="match status" value="2"/>
</dbReference>
<dbReference type="EMBL" id="AMZH03016897">
    <property type="protein sequence ID" value="RRT43805.1"/>
    <property type="molecule type" value="Genomic_DNA"/>
</dbReference>
<reference evidence="4 5" key="1">
    <citation type="journal article" date="2014" name="Agronomy (Basel)">
        <title>A Draft Genome Sequence for Ensete ventricosum, the Drought-Tolerant Tree Against Hunger.</title>
        <authorList>
            <person name="Harrison J."/>
            <person name="Moore K.A."/>
            <person name="Paszkiewicz K."/>
            <person name="Jones T."/>
            <person name="Grant M."/>
            <person name="Ambacheew D."/>
            <person name="Muzemil S."/>
            <person name="Studholme D.J."/>
        </authorList>
    </citation>
    <scope>NUCLEOTIDE SEQUENCE [LARGE SCALE GENOMIC DNA]</scope>
</reference>
<dbReference type="Proteomes" id="UP000287651">
    <property type="component" value="Unassembled WGS sequence"/>
</dbReference>
<dbReference type="GO" id="GO:0016747">
    <property type="term" value="F:acyltransferase activity, transferring groups other than amino-acyl groups"/>
    <property type="evidence" value="ECO:0007669"/>
    <property type="project" value="TreeGrafter"/>
</dbReference>
<comment type="caution">
    <text evidence="4">The sequence shown here is derived from an EMBL/GenBank/DDBJ whole genome shotgun (WGS) entry which is preliminary data.</text>
</comment>
<protein>
    <submittedName>
        <fullName evidence="4">Uncharacterized protein</fullName>
    </submittedName>
</protein>
<accession>A0A426XWC3</accession>
<sequence length="439" mass="48349">MPEHGKSMKVRVETSKIVQPLHKGEPTSTRLHVPLSVFDKITYDTHMAVIYAFRPPTPSNTDIEKGLATVLSEYREWAGRLGEDARGEPVVLLNDAGALVVQASSDAPLDVAGLLKPSPALLTLHPGIQGVEALVQVQLTRFACGSLVVGFTAHHLVADGHAASKFLVAWGAATRGLPILPIPFRGRSNLFVPRDPPRVEFQHRGAEFTTKKMFNAKDDPLKDDIVVHKAHFTKPFLTALKAKASLGSTRQYSTFESLVAHLWRVISKARGLDERTTSDVRISVDGRRRLCPPVPDEYFGNLVLWAFPRAQVGELINKPLQHAAALIHEGIERVDDRYFRSFIDFANSAAVEAEGLVTTADMNEWVVSPNLEVHSWLRFPFYDVNFGGGSPFCFMPTYSPAEGMLVLLPSLAGDGSIDVYVPLFSHILASFKHLCCLLD</sequence>
<dbReference type="PANTHER" id="PTHR31642">
    <property type="entry name" value="TRICHOTHECENE 3-O-ACETYLTRANSFERASE"/>
    <property type="match status" value="1"/>
</dbReference>
<keyword evidence="3" id="KW-0012">Acyltransferase</keyword>
<dbReference type="InterPro" id="IPR050317">
    <property type="entry name" value="Plant_Fungal_Acyltransferase"/>
</dbReference>
<keyword evidence="2" id="KW-0808">Transferase</keyword>
<dbReference type="PANTHER" id="PTHR31642:SF13">
    <property type="entry name" value="AGMATINE HYDROXYCINNAMOYLTRANSFERASE 1"/>
    <property type="match status" value="1"/>
</dbReference>
<dbReference type="AlphaFoldDB" id="A0A426XWC3"/>
<evidence type="ECO:0000256" key="2">
    <source>
        <dbReference type="ARBA" id="ARBA00022679"/>
    </source>
</evidence>
<comment type="similarity">
    <text evidence="1">Belongs to the plant acyltransferase family.</text>
</comment>
<evidence type="ECO:0000313" key="4">
    <source>
        <dbReference type="EMBL" id="RRT43805.1"/>
    </source>
</evidence>
<gene>
    <name evidence="4" type="ORF">B296_00056164</name>
</gene>
<evidence type="ECO:0000256" key="3">
    <source>
        <dbReference type="ARBA" id="ARBA00023315"/>
    </source>
</evidence>
<dbReference type="InterPro" id="IPR023213">
    <property type="entry name" value="CAT-like_dom_sf"/>
</dbReference>
<evidence type="ECO:0000313" key="5">
    <source>
        <dbReference type="Proteomes" id="UP000287651"/>
    </source>
</evidence>
<evidence type="ECO:0000256" key="1">
    <source>
        <dbReference type="ARBA" id="ARBA00009861"/>
    </source>
</evidence>
<name>A0A426XWC3_ENSVE</name>
<dbReference type="FunFam" id="3.30.559.10:FF:000008">
    <property type="entry name" value="Tryptamine hydroxycinnamoyl transferase"/>
    <property type="match status" value="1"/>
</dbReference>
<dbReference type="Pfam" id="PF02458">
    <property type="entry name" value="Transferase"/>
    <property type="match status" value="1"/>
</dbReference>